<organism evidence="1 2">
    <name type="scientific">Dickeya lacustris</name>
    <dbReference type="NCBI Taxonomy" id="2259638"/>
    <lineage>
        <taxon>Bacteria</taxon>
        <taxon>Pseudomonadati</taxon>
        <taxon>Pseudomonadota</taxon>
        <taxon>Gammaproteobacteria</taxon>
        <taxon>Enterobacterales</taxon>
        <taxon>Pectobacteriaceae</taxon>
        <taxon>Dickeya</taxon>
    </lineage>
</organism>
<evidence type="ECO:0000313" key="1">
    <source>
        <dbReference type="EMBL" id="WFN56258.1"/>
    </source>
</evidence>
<dbReference type="InterPro" id="IPR036038">
    <property type="entry name" value="Aminotransferase-like"/>
</dbReference>
<dbReference type="SUPFAM" id="SSF56752">
    <property type="entry name" value="D-aminoacid aminotransferase-like PLP-dependent enzymes"/>
    <property type="match status" value="1"/>
</dbReference>
<sequence length="52" mass="5693">MYARQAHASAAFVTGTLAGIPPVRTRDGRAFEAANRTITAQIRPWYQAFITA</sequence>
<proteinExistence type="predicted"/>
<dbReference type="Proteomes" id="UP001219630">
    <property type="component" value="Chromosome"/>
</dbReference>
<keyword evidence="2" id="KW-1185">Reference proteome</keyword>
<reference evidence="1 2" key="1">
    <citation type="submission" date="2022-12" db="EMBL/GenBank/DDBJ databases">
        <title>Complete genome sequencing of Dickeya lacustris type strain LMG30899.</title>
        <authorList>
            <person name="Dobhal S."/>
            <person name="Arizala D."/>
            <person name="Arif M."/>
        </authorList>
    </citation>
    <scope>NUCLEOTIDE SEQUENCE [LARGE SCALE GENOMIC DNA]</scope>
    <source>
        <strain evidence="1 2">LMG30899</strain>
    </source>
</reference>
<gene>
    <name evidence="1" type="ORF">O1Q98_02810</name>
</gene>
<dbReference type="Gene3D" id="3.20.10.10">
    <property type="entry name" value="D-amino Acid Aminotransferase, subunit A, domain 2"/>
    <property type="match status" value="1"/>
</dbReference>
<protein>
    <submittedName>
        <fullName evidence="1">Uncharacterized protein</fullName>
    </submittedName>
</protein>
<dbReference type="RefSeq" id="WP_240632748.1">
    <property type="nucleotide sequence ID" value="NZ_CP114280.1"/>
</dbReference>
<name>A0ABY8G8H9_9GAMM</name>
<dbReference type="EMBL" id="CP114280">
    <property type="protein sequence ID" value="WFN56258.1"/>
    <property type="molecule type" value="Genomic_DNA"/>
</dbReference>
<dbReference type="InterPro" id="IPR043132">
    <property type="entry name" value="BCAT-like_C"/>
</dbReference>
<accession>A0ABY8G8H9</accession>
<evidence type="ECO:0000313" key="2">
    <source>
        <dbReference type="Proteomes" id="UP001219630"/>
    </source>
</evidence>